<dbReference type="Proteomes" id="UP001189429">
    <property type="component" value="Unassembled WGS sequence"/>
</dbReference>
<feature type="non-terminal residue" evidence="2">
    <location>
        <position position="1"/>
    </location>
</feature>
<organism evidence="2 3">
    <name type="scientific">Prorocentrum cordatum</name>
    <dbReference type="NCBI Taxonomy" id="2364126"/>
    <lineage>
        <taxon>Eukaryota</taxon>
        <taxon>Sar</taxon>
        <taxon>Alveolata</taxon>
        <taxon>Dinophyceae</taxon>
        <taxon>Prorocentrales</taxon>
        <taxon>Prorocentraceae</taxon>
        <taxon>Prorocentrum</taxon>
    </lineage>
</organism>
<keyword evidence="3" id="KW-1185">Reference proteome</keyword>
<protein>
    <submittedName>
        <fullName evidence="2">Uncharacterized protein</fullName>
    </submittedName>
</protein>
<gene>
    <name evidence="2" type="ORF">PCOR1329_LOCUS85513</name>
</gene>
<feature type="region of interest" description="Disordered" evidence="1">
    <location>
        <begin position="1"/>
        <end position="47"/>
    </location>
</feature>
<accession>A0ABN9YFW1</accession>
<dbReference type="EMBL" id="CAUYUJ010022630">
    <property type="protein sequence ID" value="CAK0911739.1"/>
    <property type="molecule type" value="Genomic_DNA"/>
</dbReference>
<comment type="caution">
    <text evidence="2">The sequence shown here is derived from an EMBL/GenBank/DDBJ whole genome shotgun (WGS) entry which is preliminary data.</text>
</comment>
<evidence type="ECO:0000313" key="3">
    <source>
        <dbReference type="Proteomes" id="UP001189429"/>
    </source>
</evidence>
<name>A0ABN9YFW1_9DINO</name>
<evidence type="ECO:0000313" key="2">
    <source>
        <dbReference type="EMBL" id="CAK0911739.1"/>
    </source>
</evidence>
<proteinExistence type="predicted"/>
<reference evidence="2" key="1">
    <citation type="submission" date="2023-10" db="EMBL/GenBank/DDBJ databases">
        <authorList>
            <person name="Chen Y."/>
            <person name="Shah S."/>
            <person name="Dougan E. K."/>
            <person name="Thang M."/>
            <person name="Chan C."/>
        </authorList>
    </citation>
    <scope>NUCLEOTIDE SEQUENCE [LARGE SCALE GENOMIC DNA]</scope>
</reference>
<sequence length="121" mass="12803">APVSPSQDEWRAQLPAAPAGASRARRSERGARGARARSARRVSSAAPRGRICEAAKLGGREVIRASCLAAGLRRLLVLLLSPVERRGSTRSFARRAAQGSKLSAPVGGMRGCFVPFLPTAW</sequence>
<evidence type="ECO:0000256" key="1">
    <source>
        <dbReference type="SAM" id="MobiDB-lite"/>
    </source>
</evidence>